<dbReference type="AlphaFoldDB" id="A0A068SMS0"/>
<organism evidence="2 3">
    <name type="scientific">Neorhizobium galegae bv. orientalis str. HAMBI 540</name>
    <dbReference type="NCBI Taxonomy" id="1028800"/>
    <lineage>
        <taxon>Bacteria</taxon>
        <taxon>Pseudomonadati</taxon>
        <taxon>Pseudomonadota</taxon>
        <taxon>Alphaproteobacteria</taxon>
        <taxon>Hyphomicrobiales</taxon>
        <taxon>Rhizobiaceae</taxon>
        <taxon>Rhizobium/Agrobacterium group</taxon>
        <taxon>Neorhizobium</taxon>
    </lineage>
</organism>
<evidence type="ECO:0000256" key="1">
    <source>
        <dbReference type="SAM" id="SignalP"/>
    </source>
</evidence>
<dbReference type="GeneID" id="24255873"/>
<evidence type="ECO:0008006" key="4">
    <source>
        <dbReference type="Google" id="ProtNLM"/>
    </source>
</evidence>
<dbReference type="PROSITE" id="PS51257">
    <property type="entry name" value="PROKAR_LIPOPROTEIN"/>
    <property type="match status" value="1"/>
</dbReference>
<dbReference type="Proteomes" id="UP000028181">
    <property type="component" value="Chromosome I"/>
</dbReference>
<evidence type="ECO:0000313" key="2">
    <source>
        <dbReference type="EMBL" id="CDN47582.1"/>
    </source>
</evidence>
<name>A0A068SMS0_NEOGA</name>
<evidence type="ECO:0000313" key="3">
    <source>
        <dbReference type="Proteomes" id="UP000028181"/>
    </source>
</evidence>
<dbReference type="PATRIC" id="fig|1028800.3.peg.1416"/>
<gene>
    <name evidence="2" type="ORF">RG540_CH14020</name>
</gene>
<protein>
    <recommendedName>
        <fullName evidence="4">Lipoprotein</fullName>
    </recommendedName>
</protein>
<dbReference type="EMBL" id="HG938353">
    <property type="protein sequence ID" value="CDN47582.1"/>
    <property type="molecule type" value="Genomic_DNA"/>
</dbReference>
<feature type="chain" id="PRO_5001653252" description="Lipoprotein" evidence="1">
    <location>
        <begin position="27"/>
        <end position="85"/>
    </location>
</feature>
<keyword evidence="3" id="KW-1185">Reference proteome</keyword>
<dbReference type="HOGENOM" id="CLU_2509257_0_0_5"/>
<reference evidence="3" key="1">
    <citation type="journal article" date="2014" name="BMC Genomics">
        <title>Genome sequencing of two Neorhizobium galegae strains reveals a noeT gene responsible for the unusual acetylation of the nodulation factors.</title>
        <authorList>
            <person name="Osterman J."/>
            <person name="Marsh J."/>
            <person name="Laine P.K."/>
            <person name="Zeng Z."/>
            <person name="Alatalo E."/>
            <person name="Sullivan J.T."/>
            <person name="Young J.P."/>
            <person name="Thomas-Oates J."/>
            <person name="Paulin L."/>
            <person name="Lindstrom K."/>
        </authorList>
    </citation>
    <scope>NUCLEOTIDE SEQUENCE [LARGE SCALE GENOMIC DNA]</scope>
    <source>
        <strain evidence="3">HAMBI 540</strain>
    </source>
</reference>
<sequence>MRHKIALMLALVALAGCQSSTDPSNANVYGSPVGQRVVGNKEGVMISNVWNELDAFPVAERHCKQYGRSAKFKSSQGYRASFDCV</sequence>
<accession>A0A068SMS0</accession>
<feature type="signal peptide" evidence="1">
    <location>
        <begin position="1"/>
        <end position="26"/>
    </location>
</feature>
<dbReference type="KEGG" id="ngg:RG540_CH14020"/>
<keyword evidence="1" id="KW-0732">Signal</keyword>
<proteinExistence type="predicted"/>
<dbReference type="OrthoDB" id="8237980at2"/>
<dbReference type="RefSeq" id="WP_038586012.1">
    <property type="nucleotide sequence ID" value="NZ_HG938353.1"/>
</dbReference>